<gene>
    <name evidence="2" type="ORF">SPHA_16724</name>
</gene>
<sequence>MITSSDETSQSTPTQSTERVSLPKLNTILVQVPTSSPTTTRPTTDSQSQKTMKTTHWSLSSVAIENSTSLPTITRQSKNSTTKKLSTATNASTTHVLQISEVTTDTAEQNITATPVNESDLTPATQTDVQPQPNSENRISTGKGSISHQLDSVSPLSFSLPLLSLSFTLSPVSLTLTIPKPCSINVS</sequence>
<dbReference type="AlphaFoldDB" id="A0A812BIM7"/>
<feature type="compositionally biased region" description="Low complexity" evidence="1">
    <location>
        <begin position="33"/>
        <end position="46"/>
    </location>
</feature>
<feature type="region of interest" description="Disordered" evidence="1">
    <location>
        <begin position="1"/>
        <end position="56"/>
    </location>
</feature>
<organism evidence="2 3">
    <name type="scientific">Acanthosepion pharaonis</name>
    <name type="common">Pharaoh cuttlefish</name>
    <name type="synonym">Sepia pharaonis</name>
    <dbReference type="NCBI Taxonomy" id="158019"/>
    <lineage>
        <taxon>Eukaryota</taxon>
        <taxon>Metazoa</taxon>
        <taxon>Spiralia</taxon>
        <taxon>Lophotrochozoa</taxon>
        <taxon>Mollusca</taxon>
        <taxon>Cephalopoda</taxon>
        <taxon>Coleoidea</taxon>
        <taxon>Decapodiformes</taxon>
        <taxon>Sepiida</taxon>
        <taxon>Sepiina</taxon>
        <taxon>Sepiidae</taxon>
        <taxon>Acanthosepion</taxon>
    </lineage>
</organism>
<evidence type="ECO:0000256" key="1">
    <source>
        <dbReference type="SAM" id="MobiDB-lite"/>
    </source>
</evidence>
<comment type="caution">
    <text evidence="2">The sequence shown here is derived from an EMBL/GenBank/DDBJ whole genome shotgun (WGS) entry which is preliminary data.</text>
</comment>
<feature type="region of interest" description="Disordered" evidence="1">
    <location>
        <begin position="113"/>
        <end position="146"/>
    </location>
</feature>
<feature type="compositionally biased region" description="Polar residues" evidence="1">
    <location>
        <begin position="47"/>
        <end position="56"/>
    </location>
</feature>
<evidence type="ECO:0000313" key="3">
    <source>
        <dbReference type="Proteomes" id="UP000597762"/>
    </source>
</evidence>
<accession>A0A812BIM7</accession>
<protein>
    <submittedName>
        <fullName evidence="2">Uncharacterized protein</fullName>
    </submittedName>
</protein>
<name>A0A812BIM7_ACAPH</name>
<evidence type="ECO:0000313" key="2">
    <source>
        <dbReference type="EMBL" id="CAE1228291.1"/>
    </source>
</evidence>
<keyword evidence="3" id="KW-1185">Reference proteome</keyword>
<proteinExistence type="predicted"/>
<dbReference type="Proteomes" id="UP000597762">
    <property type="component" value="Unassembled WGS sequence"/>
</dbReference>
<feature type="compositionally biased region" description="Low complexity" evidence="1">
    <location>
        <begin position="1"/>
        <end position="18"/>
    </location>
</feature>
<reference evidence="2" key="1">
    <citation type="submission" date="2021-01" db="EMBL/GenBank/DDBJ databases">
        <authorList>
            <person name="Li R."/>
            <person name="Bekaert M."/>
        </authorList>
    </citation>
    <scope>NUCLEOTIDE SEQUENCE</scope>
    <source>
        <strain evidence="2">Farmed</strain>
    </source>
</reference>
<dbReference type="EMBL" id="CAHIKZ030000593">
    <property type="protein sequence ID" value="CAE1228291.1"/>
    <property type="molecule type" value="Genomic_DNA"/>
</dbReference>